<dbReference type="CDD" id="cd00167">
    <property type="entry name" value="SANT"/>
    <property type="match status" value="1"/>
</dbReference>
<dbReference type="GO" id="GO:0005634">
    <property type="term" value="C:nucleus"/>
    <property type="evidence" value="ECO:0007669"/>
    <property type="project" value="UniProtKB-SubCell"/>
</dbReference>
<feature type="domain" description="SANT" evidence="5">
    <location>
        <begin position="58"/>
        <end position="110"/>
    </location>
</feature>
<gene>
    <name evidence="7" type="ORF">CINC_LOCUS377</name>
</gene>
<evidence type="ECO:0000313" key="7">
    <source>
        <dbReference type="EMBL" id="CAH0578006.1"/>
    </source>
</evidence>
<dbReference type="EMBL" id="LR824004">
    <property type="protein sequence ID" value="CAH0578006.1"/>
    <property type="molecule type" value="Genomic_DNA"/>
</dbReference>
<evidence type="ECO:0000313" key="8">
    <source>
        <dbReference type="Proteomes" id="UP001154114"/>
    </source>
</evidence>
<feature type="domain" description="Myb-like" evidence="4">
    <location>
        <begin position="62"/>
        <end position="106"/>
    </location>
</feature>
<dbReference type="InterPro" id="IPR017930">
    <property type="entry name" value="Myb_dom"/>
</dbReference>
<dbReference type="Proteomes" id="UP001154114">
    <property type="component" value="Chromosome 1"/>
</dbReference>
<accession>A0A9P0BNG3</accession>
<dbReference type="PROSITE" id="PS51293">
    <property type="entry name" value="SANT"/>
    <property type="match status" value="1"/>
</dbReference>
<feature type="domain" description="HTH myb-type" evidence="6">
    <location>
        <begin position="62"/>
        <end position="100"/>
    </location>
</feature>
<name>A0A9P0BNG3_CHRIL</name>
<organism evidence="7 8">
    <name type="scientific">Chrysodeixis includens</name>
    <name type="common">Soybean looper</name>
    <name type="synonym">Pseudoplusia includens</name>
    <dbReference type="NCBI Taxonomy" id="689277"/>
    <lineage>
        <taxon>Eukaryota</taxon>
        <taxon>Metazoa</taxon>
        <taxon>Ecdysozoa</taxon>
        <taxon>Arthropoda</taxon>
        <taxon>Hexapoda</taxon>
        <taxon>Insecta</taxon>
        <taxon>Pterygota</taxon>
        <taxon>Neoptera</taxon>
        <taxon>Endopterygota</taxon>
        <taxon>Lepidoptera</taxon>
        <taxon>Glossata</taxon>
        <taxon>Ditrysia</taxon>
        <taxon>Noctuoidea</taxon>
        <taxon>Noctuidae</taxon>
        <taxon>Plusiinae</taxon>
        <taxon>Chrysodeixis</taxon>
    </lineage>
</organism>
<evidence type="ECO:0000259" key="6">
    <source>
        <dbReference type="PROSITE" id="PS51294"/>
    </source>
</evidence>
<keyword evidence="2" id="KW-0175">Coiled coil</keyword>
<dbReference type="GO" id="GO:0003713">
    <property type="term" value="F:transcription coactivator activity"/>
    <property type="evidence" value="ECO:0007669"/>
    <property type="project" value="TreeGrafter"/>
</dbReference>
<dbReference type="OrthoDB" id="270417at2759"/>
<dbReference type="AlphaFoldDB" id="A0A9P0BNG3"/>
<dbReference type="GO" id="GO:0070461">
    <property type="term" value="C:SAGA-type complex"/>
    <property type="evidence" value="ECO:0007669"/>
    <property type="project" value="TreeGrafter"/>
</dbReference>
<dbReference type="GO" id="GO:0003682">
    <property type="term" value="F:chromatin binding"/>
    <property type="evidence" value="ECO:0007669"/>
    <property type="project" value="TreeGrafter"/>
</dbReference>
<dbReference type="PANTHER" id="PTHR12374:SF63">
    <property type="entry name" value="TRANSCRIPTIONAL ADAPTER 2-BETA"/>
    <property type="match status" value="1"/>
</dbReference>
<dbReference type="GO" id="GO:0006357">
    <property type="term" value="P:regulation of transcription by RNA polymerase II"/>
    <property type="evidence" value="ECO:0007669"/>
    <property type="project" value="TreeGrafter"/>
</dbReference>
<dbReference type="InterPro" id="IPR017884">
    <property type="entry name" value="SANT_dom"/>
</dbReference>
<dbReference type="SMART" id="SM00717">
    <property type="entry name" value="SANT"/>
    <property type="match status" value="1"/>
</dbReference>
<evidence type="ECO:0000259" key="4">
    <source>
        <dbReference type="PROSITE" id="PS50090"/>
    </source>
</evidence>
<dbReference type="SUPFAM" id="SSF46689">
    <property type="entry name" value="Homeodomain-like"/>
    <property type="match status" value="1"/>
</dbReference>
<protein>
    <submittedName>
        <fullName evidence="7">Uncharacterized protein</fullName>
    </submittedName>
</protein>
<sequence length="212" mass="24590">MSLSDMYPFLCKICEEEINGVRVQCAECIAGQCLTVGAETEIESYKTDHAYSKDLVVPGVKSWSEDEQEKLLDAVEKFGYGKWEDIAKFIETRTAEEAKEEYDARYVNHNTEEETWGPQNDDDVEMPPTSSTADDEPECTRESFFIDCAKWVPPNVTEPRPEPRTEDFKTAYDRVQAEILQKLLILEKREIKRLERKYARAVRQARREMGEE</sequence>
<dbReference type="Gene3D" id="1.10.10.60">
    <property type="entry name" value="Homeodomain-like"/>
    <property type="match status" value="1"/>
</dbReference>
<dbReference type="InterPro" id="IPR001005">
    <property type="entry name" value="SANT/Myb"/>
</dbReference>
<dbReference type="InterPro" id="IPR009057">
    <property type="entry name" value="Homeodomain-like_sf"/>
</dbReference>
<proteinExistence type="predicted"/>
<comment type="subcellular location">
    <subcellularLocation>
        <location evidence="1">Nucleus</location>
    </subcellularLocation>
</comment>
<feature type="coiled-coil region" evidence="2">
    <location>
        <begin position="177"/>
        <end position="211"/>
    </location>
</feature>
<dbReference type="PROSITE" id="PS51294">
    <property type="entry name" value="HTH_MYB"/>
    <property type="match status" value="1"/>
</dbReference>
<evidence type="ECO:0000256" key="3">
    <source>
        <dbReference type="SAM" id="MobiDB-lite"/>
    </source>
</evidence>
<reference evidence="7" key="1">
    <citation type="submission" date="2021-12" db="EMBL/GenBank/DDBJ databases">
        <authorList>
            <person name="King R."/>
        </authorList>
    </citation>
    <scope>NUCLEOTIDE SEQUENCE</scope>
</reference>
<dbReference type="Pfam" id="PF00249">
    <property type="entry name" value="Myb_DNA-binding"/>
    <property type="match status" value="1"/>
</dbReference>
<keyword evidence="8" id="KW-1185">Reference proteome</keyword>
<dbReference type="PROSITE" id="PS50090">
    <property type="entry name" value="MYB_LIKE"/>
    <property type="match status" value="1"/>
</dbReference>
<evidence type="ECO:0000256" key="2">
    <source>
        <dbReference type="SAM" id="Coils"/>
    </source>
</evidence>
<feature type="region of interest" description="Disordered" evidence="3">
    <location>
        <begin position="111"/>
        <end position="138"/>
    </location>
</feature>
<dbReference type="PANTHER" id="PTHR12374">
    <property type="entry name" value="TRANSCRIPTIONAL ADAPTOR 2 ADA2 -RELATED"/>
    <property type="match status" value="1"/>
</dbReference>
<dbReference type="GO" id="GO:0006338">
    <property type="term" value="P:chromatin remodeling"/>
    <property type="evidence" value="ECO:0007669"/>
    <property type="project" value="TreeGrafter"/>
</dbReference>
<evidence type="ECO:0000256" key="1">
    <source>
        <dbReference type="ARBA" id="ARBA00004123"/>
    </source>
</evidence>
<evidence type="ECO:0000259" key="5">
    <source>
        <dbReference type="PROSITE" id="PS51293"/>
    </source>
</evidence>